<dbReference type="EMBL" id="JDVG02000297">
    <property type="protein sequence ID" value="KFB73040.1"/>
    <property type="molecule type" value="Genomic_DNA"/>
</dbReference>
<dbReference type="InterPro" id="IPR036097">
    <property type="entry name" value="HisK_dim/P_sf"/>
</dbReference>
<dbReference type="EC" id="2.7.13.3" evidence="2"/>
<dbReference type="InterPro" id="IPR035965">
    <property type="entry name" value="PAS-like_dom_sf"/>
</dbReference>
<name>A0A080LYM2_9PROT</name>
<dbReference type="InterPro" id="IPR000014">
    <property type="entry name" value="PAS"/>
</dbReference>
<dbReference type="SUPFAM" id="SSF47384">
    <property type="entry name" value="Homodimeric domain of signal transducing histidine kinase"/>
    <property type="match status" value="1"/>
</dbReference>
<dbReference type="Pfam" id="PF02518">
    <property type="entry name" value="HATPase_c"/>
    <property type="match status" value="1"/>
</dbReference>
<keyword evidence="3" id="KW-0597">Phosphoprotein</keyword>
<comment type="catalytic activity">
    <reaction evidence="1">
        <text>ATP + protein L-histidine = ADP + protein N-phospho-L-histidine.</text>
        <dbReference type="EC" id="2.7.13.3"/>
    </reaction>
</comment>
<gene>
    <name evidence="10" type="primary">fixL_2</name>
    <name evidence="10" type="ORF">AW09_001741</name>
</gene>
<dbReference type="Pfam" id="PF08447">
    <property type="entry name" value="PAS_3"/>
    <property type="match status" value="1"/>
</dbReference>
<proteinExistence type="predicted"/>
<evidence type="ECO:0000259" key="8">
    <source>
        <dbReference type="PROSITE" id="PS50112"/>
    </source>
</evidence>
<feature type="domain" description="PAS" evidence="8">
    <location>
        <begin position="243"/>
        <end position="314"/>
    </location>
</feature>
<feature type="transmembrane region" description="Helical" evidence="6">
    <location>
        <begin position="6"/>
        <end position="27"/>
    </location>
</feature>
<evidence type="ECO:0000259" key="9">
    <source>
        <dbReference type="PROSITE" id="PS50113"/>
    </source>
</evidence>
<dbReference type="PROSITE" id="PS50113">
    <property type="entry name" value="PAC"/>
    <property type="match status" value="1"/>
</dbReference>
<dbReference type="PANTHER" id="PTHR43304">
    <property type="entry name" value="PHYTOCHROME-LIKE PROTEIN CPH1"/>
    <property type="match status" value="1"/>
</dbReference>
<dbReference type="GO" id="GO:0000155">
    <property type="term" value="F:phosphorelay sensor kinase activity"/>
    <property type="evidence" value="ECO:0007669"/>
    <property type="project" value="InterPro"/>
</dbReference>
<dbReference type="Proteomes" id="UP000020077">
    <property type="component" value="Unassembled WGS sequence"/>
</dbReference>
<feature type="transmembrane region" description="Helical" evidence="6">
    <location>
        <begin position="180"/>
        <end position="200"/>
    </location>
</feature>
<feature type="transmembrane region" description="Helical" evidence="6">
    <location>
        <begin position="34"/>
        <end position="55"/>
    </location>
</feature>
<evidence type="ECO:0000256" key="2">
    <source>
        <dbReference type="ARBA" id="ARBA00012438"/>
    </source>
</evidence>
<feature type="domain" description="Histidine kinase" evidence="7">
    <location>
        <begin position="389"/>
        <end position="605"/>
    </location>
</feature>
<keyword evidence="6" id="KW-0812">Transmembrane</keyword>
<feature type="domain" description="PAC" evidence="9">
    <location>
        <begin position="317"/>
        <end position="369"/>
    </location>
</feature>
<dbReference type="InterPro" id="IPR005467">
    <property type="entry name" value="His_kinase_dom"/>
</dbReference>
<dbReference type="InterPro" id="IPR052162">
    <property type="entry name" value="Sensor_kinase/Photoreceptor"/>
</dbReference>
<dbReference type="SUPFAM" id="SSF55874">
    <property type="entry name" value="ATPase domain of HSP90 chaperone/DNA topoisomerase II/histidine kinase"/>
    <property type="match status" value="1"/>
</dbReference>
<dbReference type="Gene3D" id="2.10.70.100">
    <property type="match status" value="1"/>
</dbReference>
<comment type="caution">
    <text evidence="10">The sequence shown here is derived from an EMBL/GenBank/DDBJ whole genome shotgun (WGS) entry which is preliminary data.</text>
</comment>
<feature type="transmembrane region" description="Helical" evidence="6">
    <location>
        <begin position="212"/>
        <end position="236"/>
    </location>
</feature>
<dbReference type="InterPro" id="IPR013655">
    <property type="entry name" value="PAS_fold_3"/>
</dbReference>
<dbReference type="Gene3D" id="1.10.287.130">
    <property type="match status" value="1"/>
</dbReference>
<dbReference type="AlphaFoldDB" id="A0A080LYM2"/>
<dbReference type="Gene3D" id="3.30.565.10">
    <property type="entry name" value="Histidine kinase-like ATPase, C-terminal domain"/>
    <property type="match status" value="1"/>
</dbReference>
<evidence type="ECO:0000313" key="11">
    <source>
        <dbReference type="Proteomes" id="UP000020077"/>
    </source>
</evidence>
<accession>A0A080LYM2</accession>
<dbReference type="NCBIfam" id="TIGR00229">
    <property type="entry name" value="sensory_box"/>
    <property type="match status" value="1"/>
</dbReference>
<evidence type="ECO:0000256" key="3">
    <source>
        <dbReference type="ARBA" id="ARBA00022553"/>
    </source>
</evidence>
<dbReference type="InterPro" id="IPR000700">
    <property type="entry name" value="PAS-assoc_C"/>
</dbReference>
<evidence type="ECO:0000256" key="6">
    <source>
        <dbReference type="SAM" id="Phobius"/>
    </source>
</evidence>
<dbReference type="SMART" id="SM00387">
    <property type="entry name" value="HATPase_c"/>
    <property type="match status" value="1"/>
</dbReference>
<dbReference type="PROSITE" id="PS50112">
    <property type="entry name" value="PAS"/>
    <property type="match status" value="1"/>
</dbReference>
<dbReference type="InterPro" id="IPR003594">
    <property type="entry name" value="HATPase_dom"/>
</dbReference>
<dbReference type="CDD" id="cd00130">
    <property type="entry name" value="PAS"/>
    <property type="match status" value="1"/>
</dbReference>
<keyword evidence="5" id="KW-0418">Kinase</keyword>
<dbReference type="InterPro" id="IPR036890">
    <property type="entry name" value="HATPase_C_sf"/>
</dbReference>
<feature type="transmembrane region" description="Helical" evidence="6">
    <location>
        <begin position="67"/>
        <end position="89"/>
    </location>
</feature>
<feature type="transmembrane region" description="Helical" evidence="6">
    <location>
        <begin position="96"/>
        <end position="114"/>
    </location>
</feature>
<dbReference type="SMART" id="SM00086">
    <property type="entry name" value="PAC"/>
    <property type="match status" value="1"/>
</dbReference>
<feature type="transmembrane region" description="Helical" evidence="6">
    <location>
        <begin position="150"/>
        <end position="168"/>
    </location>
</feature>
<sequence>MNWITIAWPMVAAACLTLGLIELRIALTRPVDRARLVFAASAFAAAAACGLELAMMRADGPIEFQALLNWFDVAAGVVIATLAGFVWLYFRCGNRWLAIAGPAIYFTAVLFDFLPGSSLGYLEMTGLQTVETFGGATYQVAVGVPNPLNALTYLGVLVLLVFVVHASLQLAQRGQRRRAAVIGGSVVVWVLGAGIHSALIEIGVLQTPYLVSLAYLIILLAMAYELTADVSAAAHLGRQLQESERRLDLASAAAGLGVWVWDLGTNAFWATAKAYALFGIPPAERLDQARLIDAVHPDDRDTLRHAVDSALANDRDFEVEYRLQPVDGETRWIASRGRVERDGNGAPRLLRGIAFDISLRRRSELQLQELQSQLAHTSRVSMLGQLASALTHELYQPLGAILRNAEAAELFLQHDPPDLGELRPILADIRADDQRARDVIERLRTLLKRRSMACHPLAIDDLCATTAALTRADAAARSIPLAIDIEPALPEAMGDRVHLQQVLLNLVLNAMDAVDQAHPAERRIILRARHRGEHEIEVSVADTGPGIAPEKLDAIFEPFFTTKVDGMGIGLAISRTIVEAHGGRLWAENDLPAGATFRLTLPTAGEAAPS</sequence>
<protein>
    <recommendedName>
        <fullName evidence="2">histidine kinase</fullName>
        <ecNumber evidence="2">2.7.13.3</ecNumber>
    </recommendedName>
</protein>
<dbReference type="SMART" id="SM00091">
    <property type="entry name" value="PAS"/>
    <property type="match status" value="1"/>
</dbReference>
<dbReference type="CDD" id="cd00082">
    <property type="entry name" value="HisKA"/>
    <property type="match status" value="1"/>
</dbReference>
<keyword evidence="4 10" id="KW-0808">Transferase</keyword>
<reference evidence="10 11" key="1">
    <citation type="submission" date="2014-02" db="EMBL/GenBank/DDBJ databases">
        <title>Expanding our view of genomic diversity in Candidatus Accumulibacter clades.</title>
        <authorList>
            <person name="Skennerton C.T."/>
            <person name="Barr J.J."/>
            <person name="Slater F.R."/>
            <person name="Bond P.L."/>
            <person name="Tyson G.W."/>
        </authorList>
    </citation>
    <scope>NUCLEOTIDE SEQUENCE [LARGE SCALE GENOMIC DNA]</scope>
    <source>
        <strain evidence="11">BA-91</strain>
    </source>
</reference>
<dbReference type="InterPro" id="IPR003661">
    <property type="entry name" value="HisK_dim/P_dom"/>
</dbReference>
<dbReference type="InterPro" id="IPR001610">
    <property type="entry name" value="PAC"/>
</dbReference>
<organism evidence="10 11">
    <name type="scientific">Candidatus Accumulibacter phosphatis</name>
    <dbReference type="NCBI Taxonomy" id="327160"/>
    <lineage>
        <taxon>Bacteria</taxon>
        <taxon>Pseudomonadati</taxon>
        <taxon>Pseudomonadota</taxon>
        <taxon>Betaproteobacteria</taxon>
        <taxon>Candidatus Accumulibacter</taxon>
    </lineage>
</organism>
<dbReference type="SUPFAM" id="SSF55785">
    <property type="entry name" value="PYP-like sensor domain (PAS domain)"/>
    <property type="match status" value="1"/>
</dbReference>
<keyword evidence="6" id="KW-1133">Transmembrane helix</keyword>
<evidence type="ECO:0000259" key="7">
    <source>
        <dbReference type="PROSITE" id="PS50109"/>
    </source>
</evidence>
<dbReference type="PROSITE" id="PS50109">
    <property type="entry name" value="HIS_KIN"/>
    <property type="match status" value="1"/>
</dbReference>
<evidence type="ECO:0000256" key="5">
    <source>
        <dbReference type="ARBA" id="ARBA00022777"/>
    </source>
</evidence>
<dbReference type="Gene3D" id="3.30.450.20">
    <property type="entry name" value="PAS domain"/>
    <property type="match status" value="1"/>
</dbReference>
<evidence type="ECO:0000256" key="4">
    <source>
        <dbReference type="ARBA" id="ARBA00022679"/>
    </source>
</evidence>
<dbReference type="PANTHER" id="PTHR43304:SF1">
    <property type="entry name" value="PAC DOMAIN-CONTAINING PROTEIN"/>
    <property type="match status" value="1"/>
</dbReference>
<keyword evidence="6" id="KW-0472">Membrane</keyword>
<dbReference type="PRINTS" id="PR00344">
    <property type="entry name" value="BCTRLSENSOR"/>
</dbReference>
<evidence type="ECO:0000313" key="10">
    <source>
        <dbReference type="EMBL" id="KFB73040.1"/>
    </source>
</evidence>
<dbReference type="InterPro" id="IPR004358">
    <property type="entry name" value="Sig_transdc_His_kin-like_C"/>
</dbReference>
<evidence type="ECO:0000256" key="1">
    <source>
        <dbReference type="ARBA" id="ARBA00000085"/>
    </source>
</evidence>